<comment type="similarity">
    <text evidence="10">Belongs to the adenylate cyclase family. DacA/CdaA subfamily.</text>
</comment>
<keyword evidence="6 10" id="KW-0547">Nucleotide-binding</keyword>
<comment type="caution">
    <text evidence="10">Lacks conserved residue(s) required for the propagation of feature annotation.</text>
</comment>
<dbReference type="Gene3D" id="3.40.1700.10">
    <property type="entry name" value="DNA integrity scanning protein, DisA, N-terminal domain"/>
    <property type="match status" value="1"/>
</dbReference>
<comment type="catalytic activity">
    <reaction evidence="1 10">
        <text>2 ATP = 3',3'-c-di-AMP + 2 diphosphate</text>
        <dbReference type="Rhea" id="RHEA:35655"/>
        <dbReference type="ChEBI" id="CHEBI:30616"/>
        <dbReference type="ChEBI" id="CHEBI:33019"/>
        <dbReference type="ChEBI" id="CHEBI:71500"/>
        <dbReference type="EC" id="2.7.7.85"/>
    </reaction>
</comment>
<dbReference type="GO" id="GO:0006171">
    <property type="term" value="P:cAMP biosynthetic process"/>
    <property type="evidence" value="ECO:0007669"/>
    <property type="project" value="InterPro"/>
</dbReference>
<evidence type="ECO:0000313" key="13">
    <source>
        <dbReference type="Proteomes" id="UP000778951"/>
    </source>
</evidence>
<evidence type="ECO:0000259" key="11">
    <source>
        <dbReference type="PROSITE" id="PS51794"/>
    </source>
</evidence>
<dbReference type="InterPro" id="IPR034701">
    <property type="entry name" value="CdaA"/>
</dbReference>
<dbReference type="PANTHER" id="PTHR34185:SF1">
    <property type="entry name" value="DIADENYLATE CYCLASE"/>
    <property type="match status" value="1"/>
</dbReference>
<evidence type="ECO:0000256" key="3">
    <source>
        <dbReference type="ARBA" id="ARBA00022679"/>
    </source>
</evidence>
<dbReference type="InterPro" id="IPR003390">
    <property type="entry name" value="DNA_integrity_scan_DisA_N"/>
</dbReference>
<evidence type="ECO:0000313" key="12">
    <source>
        <dbReference type="EMBL" id="NIZ68723.1"/>
    </source>
</evidence>
<dbReference type="Pfam" id="PF02457">
    <property type="entry name" value="DAC"/>
    <property type="match status" value="1"/>
</dbReference>
<proteinExistence type="inferred from homology"/>
<evidence type="ECO:0000256" key="2">
    <source>
        <dbReference type="ARBA" id="ARBA00022475"/>
    </source>
</evidence>
<keyword evidence="4 10" id="KW-0812">Transmembrane</keyword>
<name>A0A968KV44_9SPIO</name>
<dbReference type="InterPro" id="IPR014046">
    <property type="entry name" value="C-di-AMP_synthase"/>
</dbReference>
<keyword evidence="13" id="KW-1185">Reference proteome</keyword>
<dbReference type="FunFam" id="3.40.1700.10:FF:000002">
    <property type="entry name" value="Diadenylate cyclase"/>
    <property type="match status" value="1"/>
</dbReference>
<feature type="transmembrane region" description="Helical" evidence="10">
    <location>
        <begin position="14"/>
        <end position="31"/>
    </location>
</feature>
<feature type="transmembrane region" description="Helical" evidence="10">
    <location>
        <begin position="66"/>
        <end position="84"/>
    </location>
</feature>
<keyword evidence="7 10" id="KW-0067">ATP-binding</keyword>
<dbReference type="NCBIfam" id="TIGR00159">
    <property type="entry name" value="diadenylate cyclase CdaA"/>
    <property type="match status" value="1"/>
</dbReference>
<dbReference type="RefSeq" id="WP_167694833.1">
    <property type="nucleotide sequence ID" value="NZ_CP118181.1"/>
</dbReference>
<dbReference type="PROSITE" id="PS51794">
    <property type="entry name" value="DAC"/>
    <property type="match status" value="1"/>
</dbReference>
<keyword evidence="2 10" id="KW-1003">Cell membrane</keyword>
<dbReference type="GO" id="GO:0106408">
    <property type="term" value="F:diadenylate cyclase activity"/>
    <property type="evidence" value="ECO:0007669"/>
    <property type="project" value="UniProtKB-EC"/>
</dbReference>
<feature type="domain" description="DAC" evidence="11">
    <location>
        <begin position="85"/>
        <end position="241"/>
    </location>
</feature>
<feature type="transmembrane region" description="Helical" evidence="10">
    <location>
        <begin position="43"/>
        <end position="60"/>
    </location>
</feature>
<dbReference type="PANTHER" id="PTHR34185">
    <property type="entry name" value="DIADENYLATE CYCLASE"/>
    <property type="match status" value="1"/>
</dbReference>
<comment type="caution">
    <text evidence="12">The sequence shown here is derived from an EMBL/GenBank/DDBJ whole genome shotgun (WGS) entry which is preliminary data.</text>
</comment>
<organism evidence="12 13">
    <name type="scientific">Entomospira culicis</name>
    <dbReference type="NCBI Taxonomy" id="2719989"/>
    <lineage>
        <taxon>Bacteria</taxon>
        <taxon>Pseudomonadati</taxon>
        <taxon>Spirochaetota</taxon>
        <taxon>Spirochaetia</taxon>
        <taxon>Spirochaetales</taxon>
        <taxon>Spirochaetaceae</taxon>
        <taxon>Entomospira</taxon>
    </lineage>
</organism>
<evidence type="ECO:0000256" key="6">
    <source>
        <dbReference type="ARBA" id="ARBA00022741"/>
    </source>
</evidence>
<dbReference type="HAMAP" id="MF_01499">
    <property type="entry name" value="DacA"/>
    <property type="match status" value="1"/>
</dbReference>
<keyword evidence="3 10" id="KW-0808">Transferase</keyword>
<gene>
    <name evidence="10" type="primary">dacA</name>
    <name evidence="12" type="ORF">HCT48_00600</name>
</gene>
<dbReference type="GO" id="GO:0005524">
    <property type="term" value="F:ATP binding"/>
    <property type="evidence" value="ECO:0007669"/>
    <property type="project" value="UniProtKB-UniRule"/>
</dbReference>
<evidence type="ECO:0000256" key="10">
    <source>
        <dbReference type="HAMAP-Rule" id="MF_01499"/>
    </source>
</evidence>
<protein>
    <recommendedName>
        <fullName evidence="10">Diadenylate cyclase</fullName>
        <shortName evidence="10">DAC</shortName>
        <ecNumber evidence="10">2.7.7.85</ecNumber>
    </recommendedName>
    <alternativeName>
        <fullName evidence="10">Cyclic-di-AMP synthase</fullName>
        <shortName evidence="10">c-di-AMP synthase</shortName>
    </alternativeName>
</protein>
<dbReference type="EMBL" id="JAATLM010000001">
    <property type="protein sequence ID" value="NIZ68723.1"/>
    <property type="molecule type" value="Genomic_DNA"/>
</dbReference>
<dbReference type="SUPFAM" id="SSF143597">
    <property type="entry name" value="YojJ-like"/>
    <property type="match status" value="1"/>
</dbReference>
<keyword evidence="9 10" id="KW-0472">Membrane</keyword>
<keyword evidence="8 10" id="KW-1133">Transmembrane helix</keyword>
<evidence type="ECO:0000256" key="7">
    <source>
        <dbReference type="ARBA" id="ARBA00022840"/>
    </source>
</evidence>
<dbReference type="InterPro" id="IPR036888">
    <property type="entry name" value="DNA_integrity_DisA_N_sf"/>
</dbReference>
<comment type="subunit">
    <text evidence="10">Probably a homodimer.</text>
</comment>
<reference evidence="12" key="1">
    <citation type="submission" date="2020-03" db="EMBL/GenBank/DDBJ databases">
        <title>Spirochaetal bacteria isolated from arthropods constitute a novel genus Entomospira genus novum within the order Spirochaetales.</title>
        <authorList>
            <person name="Grana-Miraglia L."/>
            <person name="Sikutova S."/>
            <person name="Fingerle V."/>
            <person name="Sing A."/>
            <person name="Castillo-Ramirez S."/>
            <person name="Margos G."/>
            <person name="Rudolf I."/>
        </authorList>
    </citation>
    <scope>NUCLEOTIDE SEQUENCE</scope>
    <source>
        <strain evidence="12">BR149</strain>
    </source>
</reference>
<dbReference type="PIRSF" id="PIRSF004793">
    <property type="entry name" value="UCP004793"/>
    <property type="match status" value="1"/>
</dbReference>
<dbReference type="Proteomes" id="UP000778951">
    <property type="component" value="Unassembled WGS sequence"/>
</dbReference>
<dbReference type="AlphaFoldDB" id="A0A968KV44"/>
<sequence length="270" mass="30800">MDSWLNETLFFRNFLRPLLDIGILSAIFYYFYRYVLRSYGQSLFRGIRGPLAIFLVAYLFQLETLLWIYRLISPFLIIAVALIFQPELRKMLAKIGRQGWSRREQEASAEKVDMIFTSLASLAEQRRGALVVFTRTLTLRDIADTGTRLEAEVSGALLTTIFAHDTLLHDGAVIIHHGRIMAAGCFLPLSKQDNLRKSFGTRHRAALGVSEESDALVLIVSEESGAISLAVEGVLYYDRKVDELKNLVRSLLQNQANEDDFRNFFVERLE</sequence>
<dbReference type="InterPro" id="IPR050338">
    <property type="entry name" value="DisA"/>
</dbReference>
<dbReference type="EC" id="2.7.7.85" evidence="10"/>
<evidence type="ECO:0000256" key="4">
    <source>
        <dbReference type="ARBA" id="ARBA00022692"/>
    </source>
</evidence>
<dbReference type="GO" id="GO:0004016">
    <property type="term" value="F:adenylate cyclase activity"/>
    <property type="evidence" value="ECO:0007669"/>
    <property type="project" value="UniProtKB-UniRule"/>
</dbReference>
<accession>A0A968KV44</accession>
<keyword evidence="5 10" id="KW-0548">Nucleotidyltransferase</keyword>
<evidence type="ECO:0000256" key="1">
    <source>
        <dbReference type="ARBA" id="ARBA00000877"/>
    </source>
</evidence>
<evidence type="ECO:0000256" key="8">
    <source>
        <dbReference type="ARBA" id="ARBA00022989"/>
    </source>
</evidence>
<comment type="function">
    <text evidence="10">Catalyzes the condensation of 2 ATP molecules into cyclic di-AMP (c-di-AMP), a second messenger used to regulate differing processes in different bacteria.</text>
</comment>
<evidence type="ECO:0000256" key="5">
    <source>
        <dbReference type="ARBA" id="ARBA00022695"/>
    </source>
</evidence>
<evidence type="ECO:0000256" key="9">
    <source>
        <dbReference type="ARBA" id="ARBA00023136"/>
    </source>
</evidence>